<keyword evidence="1" id="KW-0346">Stress response</keyword>
<evidence type="ECO:0000256" key="2">
    <source>
        <dbReference type="PROSITE-ProRule" id="PRU00285"/>
    </source>
</evidence>
<evidence type="ECO:0000256" key="1">
    <source>
        <dbReference type="ARBA" id="ARBA00023016"/>
    </source>
</evidence>
<sequence length="155" mass="17107">MRTLFDISPLHRTASGLDRVFDLLEASAQAQGDNYPPFDAIRLDDDQFRLTLAVPGFADDEIAVTSHQDTLIVSGERKSESKGEFLHRGIPARVFSRRFQLAEHTKVTGASLANGLLSIELRREVPEALKPRVIPISADTATRPSTVRQLQNDAA</sequence>
<dbReference type="PANTHER" id="PTHR47062:SF1">
    <property type="entry name" value="SMALL HEAT SHOCK PROTEIN IBPA"/>
    <property type="match status" value="1"/>
</dbReference>
<feature type="domain" description="SHSP" evidence="4">
    <location>
        <begin position="29"/>
        <end position="139"/>
    </location>
</feature>
<dbReference type="PROSITE" id="PS01031">
    <property type="entry name" value="SHSP"/>
    <property type="match status" value="1"/>
</dbReference>
<dbReference type="SUPFAM" id="SSF49764">
    <property type="entry name" value="HSP20-like chaperones"/>
    <property type="match status" value="1"/>
</dbReference>
<evidence type="ECO:0000313" key="5">
    <source>
        <dbReference type="EMBL" id="MDF4026061.1"/>
    </source>
</evidence>
<evidence type="ECO:0000313" key="6">
    <source>
        <dbReference type="Proteomes" id="UP001528850"/>
    </source>
</evidence>
<evidence type="ECO:0000259" key="4">
    <source>
        <dbReference type="PROSITE" id="PS01031"/>
    </source>
</evidence>
<organism evidence="5 6">
    <name type="scientific">Luteibacter sahnii</name>
    <dbReference type="NCBI Taxonomy" id="3021977"/>
    <lineage>
        <taxon>Bacteria</taxon>
        <taxon>Pseudomonadati</taxon>
        <taxon>Pseudomonadota</taxon>
        <taxon>Gammaproteobacteria</taxon>
        <taxon>Lysobacterales</taxon>
        <taxon>Rhodanobacteraceae</taxon>
        <taxon>Luteibacter</taxon>
    </lineage>
</organism>
<dbReference type="CDD" id="cd06470">
    <property type="entry name" value="ACD_IbpA-B_like"/>
    <property type="match status" value="1"/>
</dbReference>
<name>A0ABT6BD60_9GAMM</name>
<evidence type="ECO:0000256" key="3">
    <source>
        <dbReference type="RuleBase" id="RU003616"/>
    </source>
</evidence>
<gene>
    <name evidence="5" type="ORF">P3W24_13890</name>
</gene>
<dbReference type="InterPro" id="IPR008978">
    <property type="entry name" value="HSP20-like_chaperone"/>
</dbReference>
<comment type="similarity">
    <text evidence="2 3">Belongs to the small heat shock protein (HSP20) family.</text>
</comment>
<comment type="caution">
    <text evidence="5">The sequence shown here is derived from an EMBL/GenBank/DDBJ whole genome shotgun (WGS) entry which is preliminary data.</text>
</comment>
<protein>
    <submittedName>
        <fullName evidence="5">Hsp20 family protein</fullName>
    </submittedName>
</protein>
<dbReference type="InterPro" id="IPR002068">
    <property type="entry name" value="A-crystallin/Hsp20_dom"/>
</dbReference>
<accession>A0ABT6BD60</accession>
<dbReference type="PANTHER" id="PTHR47062">
    <property type="match status" value="1"/>
</dbReference>
<dbReference type="Gene3D" id="2.60.40.790">
    <property type="match status" value="1"/>
</dbReference>
<reference evidence="5 6" key="1">
    <citation type="journal article" date="2024" name="Curr. Microbiol.">
        <title>Luteibacter sahnii sp. nov., A Novel Yellow-Colored Xanthomonadin Pigment Producing Probiotic Bacterium from Healthy Rice Seed Microbiome.</title>
        <authorList>
            <person name="Jaiswal G."/>
            <person name="Rana R."/>
            <person name="Nayak P.K."/>
            <person name="Chouhan R."/>
            <person name="Gandhi S.G."/>
            <person name="Patel H.K."/>
            <person name="Patil P.B."/>
        </authorList>
    </citation>
    <scope>NUCLEOTIDE SEQUENCE [LARGE SCALE GENOMIC DNA]</scope>
    <source>
        <strain evidence="5 6">PPL201</strain>
    </source>
</reference>
<dbReference type="Proteomes" id="UP001528850">
    <property type="component" value="Unassembled WGS sequence"/>
</dbReference>
<dbReference type="Pfam" id="PF00011">
    <property type="entry name" value="HSP20"/>
    <property type="match status" value="1"/>
</dbReference>
<dbReference type="EMBL" id="JARJJS010000003">
    <property type="protein sequence ID" value="MDF4026061.1"/>
    <property type="molecule type" value="Genomic_DNA"/>
</dbReference>
<proteinExistence type="inferred from homology"/>
<dbReference type="InterPro" id="IPR037913">
    <property type="entry name" value="ACD_IbpA/B"/>
</dbReference>
<keyword evidence="6" id="KW-1185">Reference proteome</keyword>